<evidence type="ECO:0000256" key="1">
    <source>
        <dbReference type="ARBA" id="ARBA00004141"/>
    </source>
</evidence>
<name>A0A0D0Q533_9RHOB</name>
<keyword evidence="3 6" id="KW-0812">Transmembrane</keyword>
<evidence type="ECO:0000256" key="5">
    <source>
        <dbReference type="ARBA" id="ARBA00023136"/>
    </source>
</evidence>
<gene>
    <name evidence="8" type="ORF">Wenmar_03756</name>
</gene>
<dbReference type="Pfam" id="PF00892">
    <property type="entry name" value="EamA"/>
    <property type="match status" value="2"/>
</dbReference>
<comment type="caution">
    <text evidence="8">The sequence shown here is derived from an EMBL/GenBank/DDBJ whole genome shotgun (WGS) entry which is preliminary data.</text>
</comment>
<keyword evidence="4 6" id="KW-1133">Transmembrane helix</keyword>
<feature type="transmembrane region" description="Helical" evidence="6">
    <location>
        <begin position="214"/>
        <end position="236"/>
    </location>
</feature>
<dbReference type="PATRIC" id="fig|1123501.6.peg.3884"/>
<feature type="transmembrane region" description="Helical" evidence="6">
    <location>
        <begin position="155"/>
        <end position="173"/>
    </location>
</feature>
<sequence>MTAAATAPVPLLRAGLWMTGAIVSFTSMALAGRAVSVELDTFEIMLYRSLAGILIVLAAASAFGTRGQIRAHRMGLHGLRNVAHFSGQNLWFFAITAAPLAQVFALEFTQPIWAILLAPLVLSERITKVGLASAAIGFCGILIVARPSAETLSPGLIAAALAAIGFAFSALFTRRLTRTETVTSILFWLTVMQAVLGLVCAGIDGAIAVPSTAALPYVLLISVAGLVAHFCLTTALSLAPASLVMPIDFARLPLVAVIGMLVYAEPLDPFVFLGAGVIVFANWLNLTRGRT</sequence>
<feature type="transmembrane region" description="Helical" evidence="6">
    <location>
        <begin position="14"/>
        <end position="32"/>
    </location>
</feature>
<dbReference type="RefSeq" id="WP_018303146.1">
    <property type="nucleotide sequence ID" value="NZ_KB902291.1"/>
</dbReference>
<comment type="subcellular location">
    <subcellularLocation>
        <location evidence="1">Membrane</location>
        <topology evidence="1">Multi-pass membrane protein</topology>
    </subcellularLocation>
</comment>
<evidence type="ECO:0000256" key="3">
    <source>
        <dbReference type="ARBA" id="ARBA00022692"/>
    </source>
</evidence>
<feature type="domain" description="EamA" evidence="7">
    <location>
        <begin position="154"/>
        <end position="285"/>
    </location>
</feature>
<feature type="transmembrane region" description="Helical" evidence="6">
    <location>
        <begin position="270"/>
        <end position="286"/>
    </location>
</feature>
<evidence type="ECO:0000256" key="4">
    <source>
        <dbReference type="ARBA" id="ARBA00022989"/>
    </source>
</evidence>
<feature type="transmembrane region" description="Helical" evidence="6">
    <location>
        <begin position="44"/>
        <end position="64"/>
    </location>
</feature>
<proteinExistence type="inferred from homology"/>
<feature type="domain" description="EamA" evidence="7">
    <location>
        <begin position="16"/>
        <end position="145"/>
    </location>
</feature>
<comment type="similarity">
    <text evidence="2">Belongs to the drug/metabolite transporter (DMT) superfamily. 10 TMS drug/metabolite exporter (DME) (TC 2.A.7.3) family.</text>
</comment>
<reference evidence="8 9" key="1">
    <citation type="submission" date="2013-01" db="EMBL/GenBank/DDBJ databases">
        <authorList>
            <person name="Fiebig A."/>
            <person name="Goeker M."/>
            <person name="Klenk H.-P.P."/>
        </authorList>
    </citation>
    <scope>NUCLEOTIDE SEQUENCE [LARGE SCALE GENOMIC DNA]</scope>
    <source>
        <strain evidence="8 9">DSM 24838</strain>
    </source>
</reference>
<dbReference type="InterPro" id="IPR000620">
    <property type="entry name" value="EamA_dom"/>
</dbReference>
<feature type="transmembrane region" description="Helical" evidence="6">
    <location>
        <begin position="90"/>
        <end position="117"/>
    </location>
</feature>
<feature type="transmembrane region" description="Helical" evidence="6">
    <location>
        <begin position="185"/>
        <end position="208"/>
    </location>
</feature>
<evidence type="ECO:0000256" key="6">
    <source>
        <dbReference type="SAM" id="Phobius"/>
    </source>
</evidence>
<dbReference type="SUPFAM" id="SSF103481">
    <property type="entry name" value="Multidrug resistance efflux transporter EmrE"/>
    <property type="match status" value="2"/>
</dbReference>
<evidence type="ECO:0000259" key="7">
    <source>
        <dbReference type="Pfam" id="PF00892"/>
    </source>
</evidence>
<keyword evidence="9" id="KW-1185">Reference proteome</keyword>
<dbReference type="OrthoDB" id="9810329at2"/>
<feature type="transmembrane region" description="Helical" evidence="6">
    <location>
        <begin position="129"/>
        <end position="149"/>
    </location>
</feature>
<keyword evidence="5 6" id="KW-0472">Membrane</keyword>
<dbReference type="GO" id="GO:0016020">
    <property type="term" value="C:membrane"/>
    <property type="evidence" value="ECO:0007669"/>
    <property type="project" value="UniProtKB-SubCell"/>
</dbReference>
<evidence type="ECO:0000313" key="9">
    <source>
        <dbReference type="Proteomes" id="UP000035100"/>
    </source>
</evidence>
<dbReference type="AlphaFoldDB" id="A0A0D0Q533"/>
<dbReference type="PANTHER" id="PTHR22911">
    <property type="entry name" value="ACYL-MALONYL CONDENSING ENZYME-RELATED"/>
    <property type="match status" value="1"/>
</dbReference>
<feature type="transmembrane region" description="Helical" evidence="6">
    <location>
        <begin position="243"/>
        <end position="264"/>
    </location>
</feature>
<dbReference type="eggNOG" id="COG0697">
    <property type="taxonomic scope" value="Bacteria"/>
</dbReference>
<accession>A0A0D0Q533</accession>
<dbReference type="InterPro" id="IPR037185">
    <property type="entry name" value="EmrE-like"/>
</dbReference>
<dbReference type="EMBL" id="AONG01000021">
    <property type="protein sequence ID" value="KIQ67627.1"/>
    <property type="molecule type" value="Genomic_DNA"/>
</dbReference>
<organism evidence="8 9">
    <name type="scientific">Wenxinia marina DSM 24838</name>
    <dbReference type="NCBI Taxonomy" id="1123501"/>
    <lineage>
        <taxon>Bacteria</taxon>
        <taxon>Pseudomonadati</taxon>
        <taxon>Pseudomonadota</taxon>
        <taxon>Alphaproteobacteria</taxon>
        <taxon>Rhodobacterales</taxon>
        <taxon>Roseobacteraceae</taxon>
        <taxon>Wenxinia</taxon>
    </lineage>
</organism>
<protein>
    <submittedName>
        <fullName evidence="8">EamA-like transporter family</fullName>
    </submittedName>
</protein>
<dbReference type="STRING" id="1123501.Wenmar_03756"/>
<evidence type="ECO:0000313" key="8">
    <source>
        <dbReference type="EMBL" id="KIQ67627.1"/>
    </source>
</evidence>
<dbReference type="Proteomes" id="UP000035100">
    <property type="component" value="Unassembled WGS sequence"/>
</dbReference>
<dbReference type="PANTHER" id="PTHR22911:SF6">
    <property type="entry name" value="SOLUTE CARRIER FAMILY 35 MEMBER G1"/>
    <property type="match status" value="1"/>
</dbReference>
<evidence type="ECO:0000256" key="2">
    <source>
        <dbReference type="ARBA" id="ARBA00009853"/>
    </source>
</evidence>